<feature type="region of interest" description="Disordered" evidence="1">
    <location>
        <begin position="34"/>
        <end position="190"/>
    </location>
</feature>
<proteinExistence type="predicted"/>
<keyword evidence="3" id="KW-1185">Reference proteome</keyword>
<feature type="compositionally biased region" description="Pro residues" evidence="1">
    <location>
        <begin position="100"/>
        <end position="124"/>
    </location>
</feature>
<accession>A0A1M6YJG9</accession>
<name>A0A1M6YJG9_PSETH</name>
<feature type="compositionally biased region" description="Pro residues" evidence="1">
    <location>
        <begin position="138"/>
        <end position="159"/>
    </location>
</feature>
<evidence type="ECO:0000313" key="2">
    <source>
        <dbReference type="EMBL" id="SHL18461.1"/>
    </source>
</evidence>
<dbReference type="RefSeq" id="WP_073459447.1">
    <property type="nucleotide sequence ID" value="NZ_FRAP01000020.1"/>
</dbReference>
<dbReference type="AlphaFoldDB" id="A0A1M6YJG9"/>
<gene>
    <name evidence="2" type="ORF">SAMN05443637_12062</name>
</gene>
<dbReference type="Proteomes" id="UP000184363">
    <property type="component" value="Unassembled WGS sequence"/>
</dbReference>
<organism evidence="2 3">
    <name type="scientific">Pseudonocardia thermophila</name>
    <dbReference type="NCBI Taxonomy" id="1848"/>
    <lineage>
        <taxon>Bacteria</taxon>
        <taxon>Bacillati</taxon>
        <taxon>Actinomycetota</taxon>
        <taxon>Actinomycetes</taxon>
        <taxon>Pseudonocardiales</taxon>
        <taxon>Pseudonocardiaceae</taxon>
        <taxon>Pseudonocardia</taxon>
    </lineage>
</organism>
<sequence length="227" mass="24393">MAERRRPRRRRTWILLLAAIAIGAWLVRSRRAVEPQPWDPPMPVPTTPPDAAEAIEPEPVPTEPPLAEMQPPALPAAVPTAEPRVVEPSGPELNGAGPAEPAPDPLFTPAPPDEPVTPPEPGPNPLSTEDPAGEPGPESAPEPAPEPAANPLFTPAPPEEPAKGVPALPDGSPPGPEFVIKGNAGSKLFHTEDSPYFRRTKAEVWFRTEEEAVAAGYTKWNRRRTKR</sequence>
<evidence type="ECO:0000256" key="1">
    <source>
        <dbReference type="SAM" id="MobiDB-lite"/>
    </source>
</evidence>
<dbReference type="OrthoDB" id="4871889at2"/>
<protein>
    <submittedName>
        <fullName evidence="2">Uncharacterized protein</fullName>
    </submittedName>
</protein>
<dbReference type="EMBL" id="FRAP01000020">
    <property type="protein sequence ID" value="SHL18461.1"/>
    <property type="molecule type" value="Genomic_DNA"/>
</dbReference>
<evidence type="ECO:0000313" key="3">
    <source>
        <dbReference type="Proteomes" id="UP000184363"/>
    </source>
</evidence>
<reference evidence="2 3" key="1">
    <citation type="submission" date="2016-11" db="EMBL/GenBank/DDBJ databases">
        <authorList>
            <person name="Jaros S."/>
            <person name="Januszkiewicz K."/>
            <person name="Wedrychowicz H."/>
        </authorList>
    </citation>
    <scope>NUCLEOTIDE SEQUENCE [LARGE SCALE GENOMIC DNA]</scope>
    <source>
        <strain evidence="2 3">DSM 43832</strain>
    </source>
</reference>
<dbReference type="STRING" id="1848.SAMN05443637_12062"/>
<feature type="compositionally biased region" description="Pro residues" evidence="1">
    <location>
        <begin position="37"/>
        <end position="48"/>
    </location>
</feature>